<reference evidence="4 5" key="1">
    <citation type="submission" date="2024-01" db="EMBL/GenBank/DDBJ databases">
        <title>The genomes of 5 underutilized Papilionoideae crops provide insights into root nodulation and disease resistance.</title>
        <authorList>
            <person name="Yuan L."/>
        </authorList>
    </citation>
    <scope>NUCLEOTIDE SEQUENCE [LARGE SCALE GENOMIC DNA]</scope>
    <source>
        <strain evidence="4">LY-2023</strain>
        <tissue evidence="4">Leaf</tissue>
    </source>
</reference>
<feature type="region of interest" description="Disordered" evidence="2">
    <location>
        <begin position="1"/>
        <end position="278"/>
    </location>
</feature>
<feature type="region of interest" description="Disordered" evidence="2">
    <location>
        <begin position="318"/>
        <end position="337"/>
    </location>
</feature>
<feature type="region of interest" description="Disordered" evidence="2">
    <location>
        <begin position="858"/>
        <end position="883"/>
    </location>
</feature>
<feature type="compositionally biased region" description="Low complexity" evidence="2">
    <location>
        <begin position="74"/>
        <end position="91"/>
    </location>
</feature>
<feature type="compositionally biased region" description="Polar residues" evidence="2">
    <location>
        <begin position="375"/>
        <end position="397"/>
    </location>
</feature>
<feature type="compositionally biased region" description="Low complexity" evidence="2">
    <location>
        <begin position="1257"/>
        <end position="1268"/>
    </location>
</feature>
<dbReference type="InterPro" id="IPR039322">
    <property type="entry name" value="MOM1"/>
</dbReference>
<evidence type="ECO:0000259" key="3">
    <source>
        <dbReference type="Pfam" id="PF25029"/>
    </source>
</evidence>
<name>A0AAN9ERP8_CLITE</name>
<feature type="region of interest" description="Disordered" evidence="2">
    <location>
        <begin position="896"/>
        <end position="915"/>
    </location>
</feature>
<dbReference type="GO" id="GO:0031507">
    <property type="term" value="P:heterochromatin formation"/>
    <property type="evidence" value="ECO:0007669"/>
    <property type="project" value="InterPro"/>
</dbReference>
<feature type="domain" description="MOM1 alpha-helical" evidence="3">
    <location>
        <begin position="414"/>
        <end position="538"/>
    </location>
</feature>
<feature type="compositionally biased region" description="Basic and acidic residues" evidence="2">
    <location>
        <begin position="34"/>
        <end position="52"/>
    </location>
</feature>
<evidence type="ECO:0000313" key="5">
    <source>
        <dbReference type="Proteomes" id="UP001359559"/>
    </source>
</evidence>
<dbReference type="Gene3D" id="6.10.250.1310">
    <property type="match status" value="1"/>
</dbReference>
<evidence type="ECO:0000313" key="4">
    <source>
        <dbReference type="EMBL" id="KAK7262287.1"/>
    </source>
</evidence>
<feature type="region of interest" description="Disordered" evidence="2">
    <location>
        <begin position="1239"/>
        <end position="1282"/>
    </location>
</feature>
<protein>
    <recommendedName>
        <fullName evidence="3">MOM1 alpha-helical domain-containing protein</fullName>
    </recommendedName>
</protein>
<keyword evidence="1" id="KW-0175">Coiled coil</keyword>
<proteinExistence type="predicted"/>
<dbReference type="Proteomes" id="UP001359559">
    <property type="component" value="Unassembled WGS sequence"/>
</dbReference>
<gene>
    <name evidence="4" type="ORF">RJT34_29853</name>
</gene>
<dbReference type="Pfam" id="PF25029">
    <property type="entry name" value="MOM1"/>
    <property type="match status" value="1"/>
</dbReference>
<feature type="coiled-coil region" evidence="1">
    <location>
        <begin position="1437"/>
        <end position="1486"/>
    </location>
</feature>
<dbReference type="InterPro" id="IPR056882">
    <property type="entry name" value="MOM1_dom"/>
</dbReference>
<feature type="region of interest" description="Disordered" evidence="2">
    <location>
        <begin position="1618"/>
        <end position="1637"/>
    </location>
</feature>
<feature type="region of interest" description="Disordered" evidence="2">
    <location>
        <begin position="1715"/>
        <end position="1741"/>
    </location>
</feature>
<evidence type="ECO:0000256" key="2">
    <source>
        <dbReference type="SAM" id="MobiDB-lite"/>
    </source>
</evidence>
<keyword evidence="5" id="KW-1185">Reference proteome</keyword>
<sequence>MANDTGSGKRPITRSARETLPKNVAASTSSVHNRRSERLEKRSPPDVRTNSEKKRRATTTSPLRRSESTTRNDSGSPCSSSKSRSSRSVKSPSKKESASKVSSTSSSEGETRDVEATSELKAKKMDARVYRAVFKSRNEDGKSNRMARSAREDDKGGGGKVDKHFKGNLLDFAKDDMGILPPGDDKGKELDDGPKMSRPVNESLGNNVTVGSLVPSNAVTCKTSGVPEDDKEKGMKDGRKLTRPVNGLSENNVNAGSSVPSNDVFHETSRAPGRVQSDSCREETSQMLGSRGSALNENLIKKCGEHDEGEKLISSKRKRTIEDMHSEASPSLVDDDDCNLIEDTPQSRIGGNIAGTSGLRSKRIRRILSDAQKNWGNLANNDDQHSSKSNGENLSHGSNEERPQENNVETGKTREQQRSLHLLLKPEMAKLCDILCLPDNVKSMVESCLEYTMSNYQICTEPASILQAFQLSLCCTAASLLKHKLDFEASLVLAKRHLGFDCEKEVVDTINSRLWDLRENFLLLPGNSNVTGSPGASEPSNRVYSYTDRTTEVELAQIDIFKNSKITQKRKNQWKKLLLMQHEEKQNLEKDYANEKDEFMIRFKIEWAAILQTYSLNDVMRKEKLDIYRREYGKRFKELERQHKICLKDLEAKQLESRCKFREFSTPDELLNLVDSKELGTGVESLQTHDQAQHHNAPIILLSDRIGEGKNFDDAVEAMTRTETGVRLSEAPDINSSVVVPCSSRVELQIPLVKHASANETVVTAEDEPKSGNKCNNITGNEYDNQGNTISKLSNSREQCSGGAISIVDKGEGCVNFGGDSHNDCGQDAITSVLLSSNQKICDGQTSDVPSREVTLAPCKTSSSNDDHVEVPSRQGELGGTILSKPVCGLSMEDGSDDGMKNTASLNSQSSEEHIPSVSTVCTSNCENAAQIHEGDGHSGSNNAETLTSPLFEKRISPQNSNSPQEHPHNVNVMGMPNCESSVHIHEDDGNGSNKAGILNSPQIDERNAEGTMVLNRDLHLGMLETVNFSPSLVQISGGAVDVSVLDGGLSRPCGSASPSNSSDANTLILNEPSLEEQNPDGVSSHVPAGQIPAEVSEISHERATASVLDGEEAAGIPGTVNCTDCAENVTPLNSSRDQISDGTSGLDGVLLSDPCTTNPSNGCPATITLLNPPSLQQQTPDRVFSTLPDEQIPVSVPDNSHEEARCLLTENLVVDTSISSDQQEGTCRTVTLNSLSQENAVSRSLDPVEPLEEEQPSSSVQSPSTVQDTGREMQNPPVSSPVDIVPANQPIHVSPAMEPPEQEVQLPSAGFLSSNQDVSNLPLVTGTVDRPTNENDLPSHIPETAIEIQNQAIMQSASNLALDSSCQVGHPASNMDLDSLVSGGVRPQSSDTRNLSTPAEINNQPIQTAIQSASRIGRHPLQNELEKLRMLTDQNMKNHENKKLQLKCEFDKEFEELRRKFETKLKEIEVEYQQKKKNLDTQLNIVLVNKILAEAFRAKSMDHRVSGTPGMQQDASFSQHLFLLTNQLNATRPPPVAASSSCGPPTASLQNSFATTGPLTMVPPIQATYNTSGVFSSVSPRTPHVNSTSASPLGNLQASGEIRAPAPHLQYRPPAFVAASSPQGRPTQPAPGNIPVTSHPSFSNWLSQPLAATFQCDPHRGHRPVATSAGGIPTPNLSAMDLRANANNQPDINRQNILPHLSCLAVASLTSKLGSSNSNMPANSAHQATSPDVVCLSDDD</sequence>
<feature type="compositionally biased region" description="Basic and acidic residues" evidence="2">
    <location>
        <begin position="109"/>
        <end position="129"/>
    </location>
</feature>
<feature type="compositionally biased region" description="Polar residues" evidence="2">
    <location>
        <begin position="1715"/>
        <end position="1731"/>
    </location>
</feature>
<feature type="compositionally biased region" description="Basic and acidic residues" evidence="2">
    <location>
        <begin position="228"/>
        <end position="240"/>
    </location>
</feature>
<comment type="caution">
    <text evidence="4">The sequence shown here is derived from an EMBL/GenBank/DDBJ whole genome shotgun (WGS) entry which is preliminary data.</text>
</comment>
<evidence type="ECO:0000256" key="1">
    <source>
        <dbReference type="SAM" id="Coils"/>
    </source>
</evidence>
<feature type="compositionally biased region" description="Polar residues" evidence="2">
    <location>
        <begin position="203"/>
        <end position="223"/>
    </location>
</feature>
<feature type="compositionally biased region" description="Polar residues" evidence="2">
    <location>
        <begin position="248"/>
        <end position="261"/>
    </location>
</feature>
<organism evidence="4 5">
    <name type="scientific">Clitoria ternatea</name>
    <name type="common">Butterfly pea</name>
    <dbReference type="NCBI Taxonomy" id="43366"/>
    <lineage>
        <taxon>Eukaryota</taxon>
        <taxon>Viridiplantae</taxon>
        <taxon>Streptophyta</taxon>
        <taxon>Embryophyta</taxon>
        <taxon>Tracheophyta</taxon>
        <taxon>Spermatophyta</taxon>
        <taxon>Magnoliopsida</taxon>
        <taxon>eudicotyledons</taxon>
        <taxon>Gunneridae</taxon>
        <taxon>Pentapetalae</taxon>
        <taxon>rosids</taxon>
        <taxon>fabids</taxon>
        <taxon>Fabales</taxon>
        <taxon>Fabaceae</taxon>
        <taxon>Papilionoideae</taxon>
        <taxon>50 kb inversion clade</taxon>
        <taxon>NPAAA clade</taxon>
        <taxon>indigoferoid/millettioid clade</taxon>
        <taxon>Phaseoleae</taxon>
        <taxon>Clitoria</taxon>
    </lineage>
</organism>
<feature type="region of interest" description="Disordered" evidence="2">
    <location>
        <begin position="375"/>
        <end position="417"/>
    </location>
</feature>
<accession>A0AAN9ERP8</accession>
<dbReference type="PANTHER" id="PTHR35116">
    <property type="entry name" value="HELICASE PROTEIN MOM1"/>
    <property type="match status" value="1"/>
</dbReference>
<dbReference type="EMBL" id="JAYKXN010000008">
    <property type="protein sequence ID" value="KAK7262287.1"/>
    <property type="molecule type" value="Genomic_DNA"/>
</dbReference>
<feature type="compositionally biased region" description="Basic and acidic residues" evidence="2">
    <location>
        <begin position="136"/>
        <end position="165"/>
    </location>
</feature>
<dbReference type="PANTHER" id="PTHR35116:SF2">
    <property type="entry name" value="ATP-DEPENDENT HELICASE FAMILY PROTEIN-RELATED"/>
    <property type="match status" value="1"/>
</dbReference>
<feature type="compositionally biased region" description="Basic and acidic residues" evidence="2">
    <location>
        <begin position="172"/>
        <end position="195"/>
    </location>
</feature>